<evidence type="ECO:0000313" key="4">
    <source>
        <dbReference type="Proteomes" id="UP000023152"/>
    </source>
</evidence>
<dbReference type="GO" id="GO:0005524">
    <property type="term" value="F:ATP binding"/>
    <property type="evidence" value="ECO:0007669"/>
    <property type="project" value="InterPro"/>
</dbReference>
<dbReference type="OMA" id="KWETIIA"/>
<proteinExistence type="predicted"/>
<dbReference type="PANTHER" id="PTHR22605:SF1">
    <property type="entry name" value="RZ-TYPE DOMAIN-CONTAINING PROTEIN"/>
    <property type="match status" value="1"/>
</dbReference>
<feature type="region of interest" description="Disordered" evidence="1">
    <location>
        <begin position="52"/>
        <end position="80"/>
    </location>
</feature>
<dbReference type="Proteomes" id="UP000023152">
    <property type="component" value="Unassembled WGS sequence"/>
</dbReference>
<protein>
    <recommendedName>
        <fullName evidence="2">AAA+ ATPase domain-containing protein</fullName>
    </recommendedName>
</protein>
<organism evidence="3 4">
    <name type="scientific">Reticulomyxa filosa</name>
    <dbReference type="NCBI Taxonomy" id="46433"/>
    <lineage>
        <taxon>Eukaryota</taxon>
        <taxon>Sar</taxon>
        <taxon>Rhizaria</taxon>
        <taxon>Retaria</taxon>
        <taxon>Foraminifera</taxon>
        <taxon>Monothalamids</taxon>
        <taxon>Reticulomyxidae</taxon>
        <taxon>Reticulomyxa</taxon>
    </lineage>
</organism>
<gene>
    <name evidence="3" type="ORF">RFI_28787</name>
</gene>
<dbReference type="GO" id="GO:0004842">
    <property type="term" value="F:ubiquitin-protein transferase activity"/>
    <property type="evidence" value="ECO:0007669"/>
    <property type="project" value="InterPro"/>
</dbReference>
<reference evidence="3 4" key="1">
    <citation type="journal article" date="2013" name="Curr. Biol.">
        <title>The Genome of the Foraminiferan Reticulomyxa filosa.</title>
        <authorList>
            <person name="Glockner G."/>
            <person name="Hulsmann N."/>
            <person name="Schleicher M."/>
            <person name="Noegel A.A."/>
            <person name="Eichinger L."/>
            <person name="Gallinger C."/>
            <person name="Pawlowski J."/>
            <person name="Sierra R."/>
            <person name="Euteneuer U."/>
            <person name="Pillet L."/>
            <person name="Moustafa A."/>
            <person name="Platzer M."/>
            <person name="Groth M."/>
            <person name="Szafranski K."/>
            <person name="Schliwa M."/>
        </authorList>
    </citation>
    <scope>NUCLEOTIDE SEQUENCE [LARGE SCALE GENOMIC DNA]</scope>
</reference>
<dbReference type="EMBL" id="ASPP01024866">
    <property type="protein sequence ID" value="ETO08602.1"/>
    <property type="molecule type" value="Genomic_DNA"/>
</dbReference>
<evidence type="ECO:0000259" key="2">
    <source>
        <dbReference type="SMART" id="SM00382"/>
    </source>
</evidence>
<dbReference type="SUPFAM" id="SSF52540">
    <property type="entry name" value="P-loop containing nucleoside triphosphate hydrolases"/>
    <property type="match status" value="2"/>
</dbReference>
<feature type="domain" description="AAA+ ATPase" evidence="2">
    <location>
        <begin position="121"/>
        <end position="251"/>
    </location>
</feature>
<evidence type="ECO:0000256" key="1">
    <source>
        <dbReference type="SAM" id="MobiDB-lite"/>
    </source>
</evidence>
<dbReference type="PANTHER" id="PTHR22605">
    <property type="entry name" value="RZ-TYPE DOMAIN-CONTAINING PROTEIN"/>
    <property type="match status" value="1"/>
</dbReference>
<keyword evidence="4" id="KW-1185">Reference proteome</keyword>
<dbReference type="GO" id="GO:0016887">
    <property type="term" value="F:ATP hydrolysis activity"/>
    <property type="evidence" value="ECO:0007669"/>
    <property type="project" value="InterPro"/>
</dbReference>
<name>X6M558_RETFI</name>
<dbReference type="InterPro" id="IPR027417">
    <property type="entry name" value="P-loop_NTPase"/>
</dbReference>
<dbReference type="InterPro" id="IPR031248">
    <property type="entry name" value="RNF213"/>
</dbReference>
<feature type="compositionally biased region" description="Basic and acidic residues" evidence="1">
    <location>
        <begin position="52"/>
        <end position="72"/>
    </location>
</feature>
<comment type="caution">
    <text evidence="3">The sequence shown here is derived from an EMBL/GenBank/DDBJ whole genome shotgun (WGS) entry which is preliminary data.</text>
</comment>
<feature type="non-terminal residue" evidence="3">
    <location>
        <position position="1094"/>
    </location>
</feature>
<dbReference type="InterPro" id="IPR003959">
    <property type="entry name" value="ATPase_AAA_core"/>
</dbReference>
<dbReference type="Pfam" id="PF00004">
    <property type="entry name" value="AAA"/>
    <property type="match status" value="1"/>
</dbReference>
<dbReference type="Gene3D" id="3.40.50.300">
    <property type="entry name" value="P-loop containing nucleotide triphosphate hydrolases"/>
    <property type="match status" value="2"/>
</dbReference>
<accession>X6M558</accession>
<dbReference type="OrthoDB" id="2400221at2759"/>
<dbReference type="AlphaFoldDB" id="X6M558"/>
<sequence>MKETKLKALKDQGFYLFDWQQDLKSRDWTSRQSEKEQRLRMLFRILGTKYKEMPKNGKPANENDKNEKKEEKTDEENNTVKTAQLHNEIVKKLCDDTRWSNYVLTFDNILKMVAIFSKIRTDSPVILMGETGCGKTSLIKCLGHAANVDLIAIDVHGGFGRDEIRKVMESCSKKVSADSNKELWLFLDEVNTSPDIGWFKELICDQSLDGVKISPQIKVIAACNPYRQRKGKTGQINLDGTSSKWVYRVFPLCSTMKEYVWPFGQLPPLDEKQYIRAMTKQMKEKFDPTSLAFKEIEKWETIIAENISKSQQFLHKALANEAIASLRDVSRCLRFFHWLMQQQQRQDATVKTKEVSWTERALNIALSLSYYFRLEETQRKKYSELISSPRKPPFSDMVGEEITRLSESFQGLSQVAFHTILKENLFVLFFCIITATPMILVGEPGTSKTLSLQIVLSKLSHHSIKDFQKKLEVNHFQFCVKPLHCVSFQGTRNCKPSAIKETWNQAERYSNDKTTTTLLLFDEIGLAEQSQYNPLKILHQLLEHPKISFVGISNWTLDAAKMNRMVMHSIPVMSNKDLEDTAKSIFDAVGVSVSSKDIENLIKIYEKIIQHKTDAFKSNGNKRFFGARDFYALVKHQAVRAAHPTLKKSLEGYLRNFGGFEESKASEQLRKILVEVLGLRDEDISEQFKFWTPVRCVQSNVTRTITPKDNPLQVHRHCMVISEEHYSWQLLLDYGILNYDHVFLFGSCFPHDTYSNINNYNHLNKIIDCMDTGKSVVLRNLDDIYETKALWFVCFYLFISSNSFSPPLAILIIIVIKKKGNQYCRVALGTESRDCHVDREFKCVVVARKQEAHSANMPIAFLSRFEKQFISYRNALPTNIDKHLQSAREVLLTCFKRSNQQLQKLFCGYCEDTLTSALLYLTAQKAELQDSKDEEKKEQAEKDPIFNLNSVQFDTQELKLKLLDLFRPLCRPEEIIKIPINEDVYFHSLGTIVATQKKDAKNQMLLVTTNDVEYNIPLEWERFTKKIESFKKVNEFEKTVKEFFNSKVKNDVLILQQRYTSRAKDLLEQVMSILQVEHYLFYRVPDNHDASKLI</sequence>
<dbReference type="CDD" id="cd00009">
    <property type="entry name" value="AAA"/>
    <property type="match status" value="1"/>
</dbReference>
<dbReference type="InterPro" id="IPR003593">
    <property type="entry name" value="AAA+_ATPase"/>
</dbReference>
<feature type="domain" description="AAA+ ATPase" evidence="2">
    <location>
        <begin position="434"/>
        <end position="577"/>
    </location>
</feature>
<dbReference type="SMART" id="SM00382">
    <property type="entry name" value="AAA"/>
    <property type="match status" value="2"/>
</dbReference>
<evidence type="ECO:0000313" key="3">
    <source>
        <dbReference type="EMBL" id="ETO08602.1"/>
    </source>
</evidence>